<dbReference type="EMBL" id="LR862149">
    <property type="protein sequence ID" value="CAD1831790.1"/>
    <property type="molecule type" value="Genomic_DNA"/>
</dbReference>
<reference evidence="1" key="1">
    <citation type="submission" date="2020-07" db="EMBL/GenBank/DDBJ databases">
        <authorList>
            <person name="Lin J."/>
        </authorList>
    </citation>
    <scope>NUCLEOTIDE SEQUENCE</scope>
</reference>
<name>A0A6V7PLQ6_ANACO</name>
<dbReference type="AlphaFoldDB" id="A0A6V7PLQ6"/>
<accession>A0A6V7PLQ6</accession>
<proteinExistence type="predicted"/>
<evidence type="ECO:0000313" key="1">
    <source>
        <dbReference type="EMBL" id="CAD1831790.1"/>
    </source>
</evidence>
<gene>
    <name evidence="1" type="ORF">CB5_LOCUS15001</name>
</gene>
<sequence>MLKAFFGITLYRLNRSTSVKLGVVLALFSLVVKDMRDRRRWEVQEVEGAEDVVNELAEGGSGNDTAATAGAQEGRPRQALLRALNNAHRLGSAKAEALLRALDGAGASGRRRFVNLLDELEFFLMAAADSSLFMSMSRLLASKASNDI</sequence>
<organism evidence="1">
    <name type="scientific">Ananas comosus var. bracteatus</name>
    <name type="common">red pineapple</name>
    <dbReference type="NCBI Taxonomy" id="296719"/>
    <lineage>
        <taxon>Eukaryota</taxon>
        <taxon>Viridiplantae</taxon>
        <taxon>Streptophyta</taxon>
        <taxon>Embryophyta</taxon>
        <taxon>Tracheophyta</taxon>
        <taxon>Spermatophyta</taxon>
        <taxon>Magnoliopsida</taxon>
        <taxon>Liliopsida</taxon>
        <taxon>Poales</taxon>
        <taxon>Bromeliaceae</taxon>
        <taxon>Bromelioideae</taxon>
        <taxon>Ananas</taxon>
    </lineage>
</organism>
<protein>
    <submittedName>
        <fullName evidence="1">Uncharacterized protein</fullName>
    </submittedName>
</protein>